<keyword evidence="3" id="KW-1185">Reference proteome</keyword>
<gene>
    <name evidence="2" type="ORF">G3O08_02280</name>
</gene>
<dbReference type="InterPro" id="IPR005079">
    <property type="entry name" value="Peptidase_C45_hydrolase"/>
</dbReference>
<dbReference type="GO" id="GO:0016746">
    <property type="term" value="F:acyltransferase activity"/>
    <property type="evidence" value="ECO:0007669"/>
    <property type="project" value="UniProtKB-KW"/>
</dbReference>
<dbReference type="Pfam" id="PF03417">
    <property type="entry name" value="AAT"/>
    <property type="match status" value="1"/>
</dbReference>
<organism evidence="2 3">
    <name type="scientific">Cryomorpha ignava</name>
    <dbReference type="NCBI Taxonomy" id="101383"/>
    <lineage>
        <taxon>Bacteria</taxon>
        <taxon>Pseudomonadati</taxon>
        <taxon>Bacteroidota</taxon>
        <taxon>Flavobacteriia</taxon>
        <taxon>Flavobacteriales</taxon>
        <taxon>Cryomorphaceae</taxon>
        <taxon>Cryomorpha</taxon>
    </lineage>
</organism>
<protein>
    <submittedName>
        <fullName evidence="2">Acyl-CoA--6-aminopenicillanic acid acyltransferase</fullName>
    </submittedName>
</protein>
<feature type="domain" description="Peptidase C45 hydrolase" evidence="1">
    <location>
        <begin position="98"/>
        <end position="300"/>
    </location>
</feature>
<keyword evidence="2" id="KW-0808">Transferase</keyword>
<dbReference type="AlphaFoldDB" id="A0A7K3WL16"/>
<dbReference type="EMBL" id="JAAGVY010000002">
    <property type="protein sequence ID" value="NEN22329.1"/>
    <property type="molecule type" value="Genomic_DNA"/>
</dbReference>
<dbReference type="SUPFAM" id="SSF56235">
    <property type="entry name" value="N-terminal nucleophile aminohydrolases (Ntn hydrolases)"/>
    <property type="match status" value="1"/>
</dbReference>
<dbReference type="Proteomes" id="UP000486602">
    <property type="component" value="Unassembled WGS sequence"/>
</dbReference>
<keyword evidence="2" id="KW-0012">Acyltransferase</keyword>
<accession>A0A7K3WL16</accession>
<dbReference type="InterPro" id="IPR029055">
    <property type="entry name" value="Ntn_hydrolases_N"/>
</dbReference>
<name>A0A7K3WL16_9FLAO</name>
<dbReference type="InterPro" id="IPR047794">
    <property type="entry name" value="C45_proenzyme-like"/>
</dbReference>
<reference evidence="2 3" key="1">
    <citation type="submission" date="2020-02" db="EMBL/GenBank/DDBJ databases">
        <title>Out from the shadows clarifying the taxonomy of the family Cryomorphaceae and related taxa by utilizing the GTDB taxonomic framework.</title>
        <authorList>
            <person name="Bowman J.P."/>
        </authorList>
    </citation>
    <scope>NUCLEOTIDE SEQUENCE [LARGE SCALE GENOMIC DNA]</scope>
    <source>
        <strain evidence="2 3">QSSC 1-22</strain>
    </source>
</reference>
<dbReference type="NCBIfam" id="NF040521">
    <property type="entry name" value="C45_proenzyme"/>
    <property type="match status" value="1"/>
</dbReference>
<proteinExistence type="predicted"/>
<sequence>MNLDIHSISEKKPGKKWQKLFQKHWPAYKGWYLSKMNANSPDLKTCRAQLKKYMPEFYPTYLHLCKLAGPDPVAHRFLTGYQPPAYISGCAQIVSEKEAQLVRNYDFDPNLSEGTLLQSAWNGRSVIAMGDCLIGVVDGMNDSGLVVSLTFGGRKVVGVGFGIPFILRYVMEYCTTLTEAVAALERIPSHMSYNIMLMNKQGEHNLVQLAPDRAPVVTDLSASTNHQGVVDWPEHAAFTKTIERELYLHEMLAQDERTSEQIADAFLKAPLFNRKYSQGFGTIYTAVYQPKEGAMELRWPGIRLRQTFDNFQEGVTAVSYSERIEVSTTNAIPADQLQADYTGAVENYWTEYGRSWANHEHNAESLHSISARIQELLAQMDSVSKAGETYPWQEVADAWIKVGSEKV</sequence>
<evidence type="ECO:0000259" key="1">
    <source>
        <dbReference type="Pfam" id="PF03417"/>
    </source>
</evidence>
<dbReference type="RefSeq" id="WP_163283037.1">
    <property type="nucleotide sequence ID" value="NZ_JAAGVY010000002.1"/>
</dbReference>
<evidence type="ECO:0000313" key="2">
    <source>
        <dbReference type="EMBL" id="NEN22329.1"/>
    </source>
</evidence>
<comment type="caution">
    <text evidence="2">The sequence shown here is derived from an EMBL/GenBank/DDBJ whole genome shotgun (WGS) entry which is preliminary data.</text>
</comment>
<evidence type="ECO:0000313" key="3">
    <source>
        <dbReference type="Proteomes" id="UP000486602"/>
    </source>
</evidence>
<dbReference type="Gene3D" id="3.60.60.10">
    <property type="entry name" value="Penicillin V Acylase, Chain A"/>
    <property type="match status" value="1"/>
</dbReference>